<accession>A0A835VRG5</accession>
<feature type="region of interest" description="Disordered" evidence="1">
    <location>
        <begin position="160"/>
        <end position="208"/>
    </location>
</feature>
<feature type="compositionally biased region" description="Basic and acidic residues" evidence="1">
    <location>
        <begin position="160"/>
        <end position="170"/>
    </location>
</feature>
<evidence type="ECO:0000313" key="2">
    <source>
        <dbReference type="EMBL" id="KAG2422741.1"/>
    </source>
</evidence>
<feature type="compositionally biased region" description="Low complexity" evidence="1">
    <location>
        <begin position="292"/>
        <end position="306"/>
    </location>
</feature>
<protein>
    <submittedName>
        <fullName evidence="2">Uncharacterized protein</fullName>
    </submittedName>
</protein>
<dbReference type="EMBL" id="JAEHOC010000095">
    <property type="protein sequence ID" value="KAG2422741.1"/>
    <property type="molecule type" value="Genomic_DNA"/>
</dbReference>
<sequence>MHMPPPVPGWTFYHNLDSHGSDCVDPGADRSPPSLEKVERLARLADEHEAVAFNTGAPACKTFEELAATASSLPGAVAFNTTGCIMRDVHSQSNWQHCLGLSASSWAGLYVQEEVVAARGMLRPLPGGGLDPRLRYFQRAKTRLLAARDVHVVGLNGLHMERIPDPDHSRNQQAGEQEEGHPSQGQPAPPPPQPQSPQSPQQQQPQLPQQLVRLRSVCWLQLDASFYGLGPGRYEVLWVMRKERLEPVTDVNFTITLSATRPHRPLEVFRSTAAADDEGREGAEGGGGGGRDAAAACTATAQGGARSNVTHKPQQAEDKPLKAQPEQAVAGPGVGSVLSSKANVRLDLQSAGEFEAPAGAIYDIGVRLWNFDGQRKSDLLFKELRLVRL</sequence>
<name>A0A835VRG5_CHLIN</name>
<evidence type="ECO:0000256" key="1">
    <source>
        <dbReference type="SAM" id="MobiDB-lite"/>
    </source>
</evidence>
<proteinExistence type="predicted"/>
<feature type="compositionally biased region" description="Pro residues" evidence="1">
    <location>
        <begin position="187"/>
        <end position="197"/>
    </location>
</feature>
<organism evidence="2 3">
    <name type="scientific">Chlamydomonas incerta</name>
    <dbReference type="NCBI Taxonomy" id="51695"/>
    <lineage>
        <taxon>Eukaryota</taxon>
        <taxon>Viridiplantae</taxon>
        <taxon>Chlorophyta</taxon>
        <taxon>core chlorophytes</taxon>
        <taxon>Chlorophyceae</taxon>
        <taxon>CS clade</taxon>
        <taxon>Chlamydomonadales</taxon>
        <taxon>Chlamydomonadaceae</taxon>
        <taxon>Chlamydomonas</taxon>
    </lineage>
</organism>
<gene>
    <name evidence="2" type="ORF">HXX76_015827</name>
</gene>
<keyword evidence="3" id="KW-1185">Reference proteome</keyword>
<dbReference type="Proteomes" id="UP000650467">
    <property type="component" value="Unassembled WGS sequence"/>
</dbReference>
<dbReference type="OrthoDB" id="533833at2759"/>
<comment type="caution">
    <text evidence="2">The sequence shown here is derived from an EMBL/GenBank/DDBJ whole genome shotgun (WGS) entry which is preliminary data.</text>
</comment>
<dbReference type="AlphaFoldDB" id="A0A835VRG5"/>
<evidence type="ECO:0000313" key="3">
    <source>
        <dbReference type="Proteomes" id="UP000650467"/>
    </source>
</evidence>
<feature type="region of interest" description="Disordered" evidence="1">
    <location>
        <begin position="270"/>
        <end position="334"/>
    </location>
</feature>
<reference evidence="2" key="1">
    <citation type="journal article" date="2020" name="bioRxiv">
        <title>Comparative genomics of Chlamydomonas.</title>
        <authorList>
            <person name="Craig R.J."/>
            <person name="Hasan A.R."/>
            <person name="Ness R.W."/>
            <person name="Keightley P.D."/>
        </authorList>
    </citation>
    <scope>NUCLEOTIDE SEQUENCE</scope>
    <source>
        <strain evidence="2">SAG 7.73</strain>
    </source>
</reference>
<feature type="compositionally biased region" description="Low complexity" evidence="1">
    <location>
        <begin position="198"/>
        <end position="208"/>
    </location>
</feature>